<evidence type="ECO:0000313" key="3">
    <source>
        <dbReference type="Proteomes" id="UP000186817"/>
    </source>
</evidence>
<organism evidence="2 3">
    <name type="scientific">Symbiodinium microadriaticum</name>
    <name type="common">Dinoflagellate</name>
    <name type="synonym">Zooxanthella microadriatica</name>
    <dbReference type="NCBI Taxonomy" id="2951"/>
    <lineage>
        <taxon>Eukaryota</taxon>
        <taxon>Sar</taxon>
        <taxon>Alveolata</taxon>
        <taxon>Dinophyceae</taxon>
        <taxon>Suessiales</taxon>
        <taxon>Symbiodiniaceae</taxon>
        <taxon>Symbiodinium</taxon>
    </lineage>
</organism>
<evidence type="ECO:0000313" key="2">
    <source>
        <dbReference type="EMBL" id="OLQ15486.1"/>
    </source>
</evidence>
<dbReference type="OMA" id="TENMTHI"/>
<feature type="compositionally biased region" description="Basic residues" evidence="1">
    <location>
        <begin position="12"/>
        <end position="27"/>
    </location>
</feature>
<comment type="caution">
    <text evidence="2">The sequence shown here is derived from an EMBL/GenBank/DDBJ whole genome shotgun (WGS) entry which is preliminary data.</text>
</comment>
<reference evidence="2 3" key="1">
    <citation type="submission" date="2016-02" db="EMBL/GenBank/DDBJ databases">
        <title>Genome analysis of coral dinoflagellate symbionts highlights evolutionary adaptations to a symbiotic lifestyle.</title>
        <authorList>
            <person name="Aranda M."/>
            <person name="Li Y."/>
            <person name="Liew Y.J."/>
            <person name="Baumgarten S."/>
            <person name="Simakov O."/>
            <person name="Wilson M."/>
            <person name="Piel J."/>
            <person name="Ashoor H."/>
            <person name="Bougouffa S."/>
            <person name="Bajic V.B."/>
            <person name="Ryu T."/>
            <person name="Ravasi T."/>
            <person name="Bayer T."/>
            <person name="Micklem G."/>
            <person name="Kim H."/>
            <person name="Bhak J."/>
            <person name="Lajeunesse T.C."/>
            <person name="Voolstra C.R."/>
        </authorList>
    </citation>
    <scope>NUCLEOTIDE SEQUENCE [LARGE SCALE GENOMIC DNA]</scope>
    <source>
        <strain evidence="2 3">CCMP2467</strain>
    </source>
</reference>
<dbReference type="EMBL" id="LSRX01000002">
    <property type="protein sequence ID" value="OLQ15486.1"/>
    <property type="molecule type" value="Genomic_DNA"/>
</dbReference>
<feature type="compositionally biased region" description="Basic and acidic residues" evidence="1">
    <location>
        <begin position="1"/>
        <end position="11"/>
    </location>
</feature>
<dbReference type="AlphaFoldDB" id="A0A1Q9F732"/>
<name>A0A1Q9F732_SYMMI</name>
<accession>A0A1Q9F732</accession>
<keyword evidence="3" id="KW-1185">Reference proteome</keyword>
<protein>
    <submittedName>
        <fullName evidence="2">Uncharacterized protein</fullName>
    </submittedName>
</protein>
<sequence length="345" mass="38995">MSRLEAFGETRNRRRTPRVSRQQKLRPRLNANSLLMQSAFEEERAAMATVAPRAGTQEPLLPDGQRSGGQSSGDASCLAIPLVVVLLFIIARRSETACNPEDLQHVKPPYDGNLLPSYFILSEHLNLSRADTIVNVYDKHWVSLGHFYQNTYGHFGYSDPSNRIWFDAGRPMLTKMFSSLPKQYNLQQCNVDFGGQRGGIFDVSEDKVHEGWFCEFKKGCLANIYNITASNVQGDVHHVANAIFGFDYLKNATLGSSQFYKWRTQWYLNIVDPTDGSIIAHAKQHVFSNDGFVTLTFSNWTVDISESSQLPNWVVGFLTAFNDVHPQDRFGMPGANGRRRRMAVY</sequence>
<evidence type="ECO:0000256" key="1">
    <source>
        <dbReference type="SAM" id="MobiDB-lite"/>
    </source>
</evidence>
<dbReference type="OrthoDB" id="408051at2759"/>
<gene>
    <name evidence="2" type="ORF">AK812_SmicGene172</name>
</gene>
<dbReference type="Proteomes" id="UP000186817">
    <property type="component" value="Unassembled WGS sequence"/>
</dbReference>
<feature type="region of interest" description="Disordered" evidence="1">
    <location>
        <begin position="1"/>
        <end position="27"/>
    </location>
</feature>
<proteinExistence type="predicted"/>